<evidence type="ECO:0000313" key="1">
    <source>
        <dbReference type="EMBL" id="MFC4424897.1"/>
    </source>
</evidence>
<evidence type="ECO:0000313" key="2">
    <source>
        <dbReference type="Proteomes" id="UP001595998"/>
    </source>
</evidence>
<dbReference type="Proteomes" id="UP001595998">
    <property type="component" value="Unassembled WGS sequence"/>
</dbReference>
<dbReference type="EMBL" id="JBHSEH010000004">
    <property type="protein sequence ID" value="MFC4424897.1"/>
    <property type="molecule type" value="Genomic_DNA"/>
</dbReference>
<evidence type="ECO:0008006" key="3">
    <source>
        <dbReference type="Google" id="ProtNLM"/>
    </source>
</evidence>
<keyword evidence="2" id="KW-1185">Reference proteome</keyword>
<protein>
    <recommendedName>
        <fullName evidence="3">Pentapeptide repeat protein</fullName>
    </recommendedName>
</protein>
<organism evidence="1 2">
    <name type="scientific">Deinococcus navajonensis</name>
    <dbReference type="NCBI Taxonomy" id="309884"/>
    <lineage>
        <taxon>Bacteria</taxon>
        <taxon>Thermotogati</taxon>
        <taxon>Deinococcota</taxon>
        <taxon>Deinococci</taxon>
        <taxon>Deinococcales</taxon>
        <taxon>Deinococcaceae</taxon>
        <taxon>Deinococcus</taxon>
    </lineage>
</organism>
<reference evidence="2" key="1">
    <citation type="journal article" date="2019" name="Int. J. Syst. Evol. Microbiol.">
        <title>The Global Catalogue of Microorganisms (GCM) 10K type strain sequencing project: providing services to taxonomists for standard genome sequencing and annotation.</title>
        <authorList>
            <consortium name="The Broad Institute Genomics Platform"/>
            <consortium name="The Broad Institute Genome Sequencing Center for Infectious Disease"/>
            <person name="Wu L."/>
            <person name="Ma J."/>
        </authorList>
    </citation>
    <scope>NUCLEOTIDE SEQUENCE [LARGE SCALE GENOMIC DNA]</scope>
    <source>
        <strain evidence="2">CCUG 56029</strain>
    </source>
</reference>
<gene>
    <name evidence="1" type="ORF">ACFOZ9_01650</name>
</gene>
<accession>A0ABV8XK01</accession>
<name>A0ABV8XK01_9DEIO</name>
<sequence length="189" mass="20732">MTDLRAERALAELREGRPLTAVRILDELGLGHLAAHDDVVHVPITFRHCELNTVFGSLVLFEAPVTFEHCMVGEAIFHASYFLGGATFTGCTFTGPVTFDSGGHNDPPTAFVLEECTFQAFVDFFDVWFPGPLIVRDCHFAEGTNLLLYTEEPFGTTAEFPSRIYGNTGTLNCQGSHWSGDDADSPRSP</sequence>
<proteinExistence type="predicted"/>
<dbReference type="RefSeq" id="WP_380035601.1">
    <property type="nucleotide sequence ID" value="NZ_JBHSEH010000004.1"/>
</dbReference>
<comment type="caution">
    <text evidence="1">The sequence shown here is derived from an EMBL/GenBank/DDBJ whole genome shotgun (WGS) entry which is preliminary data.</text>
</comment>